<accession>A0ABQ5TSL4</accession>
<dbReference type="PROSITE" id="PS51832">
    <property type="entry name" value="HD_GYP"/>
    <property type="match status" value="1"/>
</dbReference>
<dbReference type="InterPro" id="IPR003607">
    <property type="entry name" value="HD/PDEase_dom"/>
</dbReference>
<dbReference type="InterPro" id="IPR029016">
    <property type="entry name" value="GAF-like_dom_sf"/>
</dbReference>
<name>A0ABQ5TSL4_9GAMM</name>
<dbReference type="InterPro" id="IPR052020">
    <property type="entry name" value="Cyclic_di-GMP/3'3'-cGAMP_PDE"/>
</dbReference>
<comment type="caution">
    <text evidence="2">The sequence shown here is derived from an EMBL/GenBank/DDBJ whole genome shotgun (WGS) entry which is preliminary data.</text>
</comment>
<dbReference type="CDD" id="cd00077">
    <property type="entry name" value="HDc"/>
    <property type="match status" value="1"/>
</dbReference>
<reference evidence="2" key="1">
    <citation type="journal article" date="2014" name="Int. J. Syst. Evol. Microbiol.">
        <title>Complete genome of a new Firmicutes species belonging to the dominant human colonic microbiota ('Ruminococcus bicirculans') reveals two chromosomes and a selective capacity to utilize plant glucans.</title>
        <authorList>
            <consortium name="NISC Comparative Sequencing Program"/>
            <person name="Wegmann U."/>
            <person name="Louis P."/>
            <person name="Goesmann A."/>
            <person name="Henrissat B."/>
            <person name="Duncan S.H."/>
            <person name="Flint H.J."/>
        </authorList>
    </citation>
    <scope>NUCLEOTIDE SEQUENCE</scope>
    <source>
        <strain evidence="2">NBRC 102424</strain>
    </source>
</reference>
<dbReference type="SUPFAM" id="SSF55781">
    <property type="entry name" value="GAF domain-like"/>
    <property type="match status" value="1"/>
</dbReference>
<dbReference type="InterPro" id="IPR037522">
    <property type="entry name" value="HD_GYP_dom"/>
</dbReference>
<dbReference type="SUPFAM" id="SSF109604">
    <property type="entry name" value="HD-domain/PDEase-like"/>
    <property type="match status" value="1"/>
</dbReference>
<keyword evidence="3" id="KW-1185">Reference proteome</keyword>
<sequence length="371" mass="42360">MDAKVISLLANKPDTLNGRLQVLNECLRQSLTQITHSSCLLYDEKTDSLKKFLSSHHFTNDGYADSLRLKPNQALFTLCQQEEGKLVLFDADEPVWQHFKQDPQSHAAFIIPIKQGQRFIGFVCFEMASSPDNLSDAEKITLSLYGQYISMMINEELSLVNTLMATVRAARDFTDFRDFETGLHLDRMACYARIIATHLAKKYRLSDEFIEHVYLFARLHDIGKIGISDTILNKPGRLDDDERSIMKTHVIKGIDMLEQVLNDYNLVDMRDTDMMRNIVACHHEYIDGSGYPKGLKGDEIPLEARIATVADIFDALTCQRPYKKPWPLDDAIAELEKMQQANKLDAECVAAVRENKAEFEKVMKELSDDKK</sequence>
<dbReference type="Gene3D" id="1.10.3210.10">
    <property type="entry name" value="Hypothetical protein af1432"/>
    <property type="match status" value="1"/>
</dbReference>
<evidence type="ECO:0000259" key="1">
    <source>
        <dbReference type="PROSITE" id="PS51832"/>
    </source>
</evidence>
<reference evidence="2" key="2">
    <citation type="submission" date="2023-01" db="EMBL/GenBank/DDBJ databases">
        <title>Draft genome sequence of Methylophaga thalassica strain NBRC 102424.</title>
        <authorList>
            <person name="Sun Q."/>
            <person name="Mori K."/>
        </authorList>
    </citation>
    <scope>NUCLEOTIDE SEQUENCE</scope>
    <source>
        <strain evidence="2">NBRC 102424</strain>
    </source>
</reference>
<dbReference type="Gene3D" id="3.30.450.40">
    <property type="match status" value="1"/>
</dbReference>
<feature type="domain" description="HD-GYP" evidence="1">
    <location>
        <begin position="159"/>
        <end position="368"/>
    </location>
</feature>
<dbReference type="Proteomes" id="UP001161423">
    <property type="component" value="Unassembled WGS sequence"/>
</dbReference>
<protein>
    <submittedName>
        <fullName evidence="2">Transcriptional regulator</fullName>
    </submittedName>
</protein>
<dbReference type="PANTHER" id="PTHR45228">
    <property type="entry name" value="CYCLIC DI-GMP PHOSPHODIESTERASE TM_0186-RELATED"/>
    <property type="match status" value="1"/>
</dbReference>
<dbReference type="PANTHER" id="PTHR45228:SF1">
    <property type="entry name" value="CYCLIC DI-GMP PHOSPHODIESTERASE TM_0186"/>
    <property type="match status" value="1"/>
</dbReference>
<dbReference type="Pfam" id="PF13487">
    <property type="entry name" value="HD_5"/>
    <property type="match status" value="1"/>
</dbReference>
<organism evidence="2 3">
    <name type="scientific">Methylophaga thalassica</name>
    <dbReference type="NCBI Taxonomy" id="40223"/>
    <lineage>
        <taxon>Bacteria</taxon>
        <taxon>Pseudomonadati</taxon>
        <taxon>Pseudomonadota</taxon>
        <taxon>Gammaproteobacteria</taxon>
        <taxon>Thiotrichales</taxon>
        <taxon>Piscirickettsiaceae</taxon>
        <taxon>Methylophaga</taxon>
    </lineage>
</organism>
<evidence type="ECO:0000313" key="3">
    <source>
        <dbReference type="Proteomes" id="UP001161423"/>
    </source>
</evidence>
<dbReference type="SMART" id="SM00471">
    <property type="entry name" value="HDc"/>
    <property type="match status" value="1"/>
</dbReference>
<evidence type="ECO:0000313" key="2">
    <source>
        <dbReference type="EMBL" id="GLP98968.1"/>
    </source>
</evidence>
<dbReference type="RefSeq" id="WP_284722520.1">
    <property type="nucleotide sequence ID" value="NZ_BSND01000003.1"/>
</dbReference>
<gene>
    <name evidence="2" type="ORF">GCM10007891_08220</name>
</gene>
<dbReference type="EMBL" id="BSND01000003">
    <property type="protein sequence ID" value="GLP98968.1"/>
    <property type="molecule type" value="Genomic_DNA"/>
</dbReference>
<proteinExistence type="predicted"/>